<feature type="compositionally biased region" description="Basic and acidic residues" evidence="2">
    <location>
        <begin position="21"/>
        <end position="31"/>
    </location>
</feature>
<keyword evidence="6" id="KW-1185">Reference proteome</keyword>
<gene>
    <name evidence="5" type="ORF">Gasu_56910</name>
</gene>
<evidence type="ECO:0000259" key="4">
    <source>
        <dbReference type="Pfam" id="PF07766"/>
    </source>
</evidence>
<keyword evidence="1" id="KW-0175">Coiled coil</keyword>
<evidence type="ECO:0000256" key="3">
    <source>
        <dbReference type="SAM" id="Phobius"/>
    </source>
</evidence>
<dbReference type="KEGG" id="gsl:Gasu_56910"/>
<accession>M2XTB4</accession>
<dbReference type="eggNOG" id="KOG1043">
    <property type="taxonomic scope" value="Eukaryota"/>
</dbReference>
<evidence type="ECO:0000313" key="6">
    <source>
        <dbReference type="Proteomes" id="UP000030680"/>
    </source>
</evidence>
<feature type="compositionally biased region" description="Polar residues" evidence="2">
    <location>
        <begin position="1"/>
        <end position="11"/>
    </location>
</feature>
<feature type="region of interest" description="Disordered" evidence="2">
    <location>
        <begin position="540"/>
        <end position="560"/>
    </location>
</feature>
<dbReference type="AlphaFoldDB" id="M2XTB4"/>
<evidence type="ECO:0000313" key="5">
    <source>
        <dbReference type="EMBL" id="EME26684.1"/>
    </source>
</evidence>
<reference evidence="6" key="1">
    <citation type="journal article" date="2013" name="Science">
        <title>Gene transfer from bacteria and archaea facilitated evolution of an extremophilic eukaryote.</title>
        <authorList>
            <person name="Schonknecht G."/>
            <person name="Chen W.H."/>
            <person name="Ternes C.M."/>
            <person name="Barbier G.G."/>
            <person name="Shrestha R.P."/>
            <person name="Stanke M."/>
            <person name="Brautigam A."/>
            <person name="Baker B.J."/>
            <person name="Banfield J.F."/>
            <person name="Garavito R.M."/>
            <person name="Carr K."/>
            <person name="Wilkerson C."/>
            <person name="Rensing S.A."/>
            <person name="Gagneul D."/>
            <person name="Dickenson N.E."/>
            <person name="Oesterhelt C."/>
            <person name="Lercher M.J."/>
            <person name="Weber A.P."/>
        </authorList>
    </citation>
    <scope>NUCLEOTIDE SEQUENCE [LARGE SCALE GENOMIC DNA]</scope>
    <source>
        <strain evidence="6">074W</strain>
    </source>
</reference>
<dbReference type="InterPro" id="IPR033122">
    <property type="entry name" value="LETM1-like_RBD"/>
</dbReference>
<dbReference type="STRING" id="130081.M2XTB4"/>
<dbReference type="OrthoDB" id="275278at2759"/>
<evidence type="ECO:0000256" key="2">
    <source>
        <dbReference type="SAM" id="MobiDB-lite"/>
    </source>
</evidence>
<keyword evidence="3" id="KW-0472">Membrane</keyword>
<protein>
    <recommendedName>
        <fullName evidence="4">Letm1 RBD domain-containing protein</fullName>
    </recommendedName>
</protein>
<proteinExistence type="predicted"/>
<feature type="region of interest" description="Disordered" evidence="2">
    <location>
        <begin position="1"/>
        <end position="31"/>
    </location>
</feature>
<organism evidence="5 6">
    <name type="scientific">Galdieria sulphuraria</name>
    <name type="common">Red alga</name>
    <dbReference type="NCBI Taxonomy" id="130081"/>
    <lineage>
        <taxon>Eukaryota</taxon>
        <taxon>Rhodophyta</taxon>
        <taxon>Bangiophyceae</taxon>
        <taxon>Galdieriales</taxon>
        <taxon>Galdieriaceae</taxon>
        <taxon>Galdieria</taxon>
    </lineage>
</organism>
<dbReference type="Pfam" id="PF07766">
    <property type="entry name" value="LETM1_RBD"/>
    <property type="match status" value="1"/>
</dbReference>
<dbReference type="RefSeq" id="XP_005703204.1">
    <property type="nucleotide sequence ID" value="XM_005703147.1"/>
</dbReference>
<dbReference type="GeneID" id="17085678"/>
<dbReference type="GO" id="GO:0043022">
    <property type="term" value="F:ribosome binding"/>
    <property type="evidence" value="ECO:0007669"/>
    <property type="project" value="InterPro"/>
</dbReference>
<dbReference type="Proteomes" id="UP000030680">
    <property type="component" value="Unassembled WGS sequence"/>
</dbReference>
<feature type="coiled-coil region" evidence="1">
    <location>
        <begin position="237"/>
        <end position="271"/>
    </location>
</feature>
<name>M2XTB4_GALSU</name>
<keyword evidence="3" id="KW-0812">Transmembrane</keyword>
<sequence>MLEPSSSSVGDNNYGPVSATSEKDQEKLSSKLLDERVRQAQERTRNLKLCLYTRLAEKLVEKTESIFKKIAERQEASVETTSEESSTTDALYSSIKTCLKEVEKRKELLQQVSTEQDKRAMNCLAKLQTCEVKLFRVLNDHFHMEDPKSTHDLISKKMETTEHHSSQVERRKMPRISVPIRKAADRFLRTDGTIDFVAIRASIEWLLDRMTETWERLNGRSAEQKTNGYQVSRDKRLVLDSESIKETKKRIEALEKELQDTSRAREMILRKEDALGKLKKLREIRTLDEKVDNIRKTLAIKVMLVELERVYMLLRQEVELSDDFNEQEILIAAFENADIQLARLGVFADSNVALLVSDDELGLVAANVEDVRSRLGLETDAYISGWEWNKLQTYFVDVWRKSKQGFEFYSRGTKLLGGDIIYAVKLIRRAVFGYTLSPREVRTLRRTGRDLLTLFPFTFILILPLTPVGHVLVFSFIQRYFPDFFPSTFSERRQQRMKRYEAIVSNLDDSHDEVNIEDVSKPVYSNELSKNIVSTLSQKNETEAYPVNRKPSEDPLRTLPSLDEVHLAE</sequence>
<evidence type="ECO:0000256" key="1">
    <source>
        <dbReference type="SAM" id="Coils"/>
    </source>
</evidence>
<keyword evidence="3" id="KW-1133">Transmembrane helix</keyword>
<dbReference type="EMBL" id="KB454544">
    <property type="protein sequence ID" value="EME26684.1"/>
    <property type="molecule type" value="Genomic_DNA"/>
</dbReference>
<dbReference type="Gramene" id="EME26684">
    <property type="protein sequence ID" value="EME26684"/>
    <property type="gene ID" value="Gasu_56910"/>
</dbReference>
<feature type="transmembrane region" description="Helical" evidence="3">
    <location>
        <begin position="454"/>
        <end position="477"/>
    </location>
</feature>
<feature type="domain" description="Letm1 RBD" evidence="4">
    <location>
        <begin position="436"/>
        <end position="510"/>
    </location>
</feature>